<feature type="active site" evidence="2 3">
    <location>
        <position position="287"/>
    </location>
</feature>
<dbReference type="InterPro" id="IPR029058">
    <property type="entry name" value="AB_hydrolase_fold"/>
</dbReference>
<dbReference type="PANTHER" id="PTHR32268">
    <property type="entry name" value="HOMOSERINE O-ACETYLTRANSFERASE"/>
    <property type="match status" value="1"/>
</dbReference>
<feature type="domain" description="AB hydrolase-1" evidence="4">
    <location>
        <begin position="38"/>
        <end position="320"/>
    </location>
</feature>
<evidence type="ECO:0000256" key="3">
    <source>
        <dbReference type="PIRSR" id="PIRSR000443-1"/>
    </source>
</evidence>
<comment type="subunit">
    <text evidence="2">Homodimer.</text>
</comment>
<dbReference type="AlphaFoldDB" id="A1ZXT5"/>
<dbReference type="HAMAP" id="MF_00296">
    <property type="entry name" value="MetX_acyltransf"/>
    <property type="match status" value="1"/>
</dbReference>
<feature type="active site" description="Nucleophile" evidence="2 3">
    <location>
        <position position="133"/>
    </location>
</feature>
<evidence type="ECO:0000259" key="4">
    <source>
        <dbReference type="Pfam" id="PF00561"/>
    </source>
</evidence>
<dbReference type="EMBL" id="AAWS01000061">
    <property type="protein sequence ID" value="EAY24764.1"/>
    <property type="molecule type" value="Genomic_DNA"/>
</dbReference>
<evidence type="ECO:0000256" key="1">
    <source>
        <dbReference type="ARBA" id="ARBA00022679"/>
    </source>
</evidence>
<evidence type="ECO:0000256" key="2">
    <source>
        <dbReference type="HAMAP-Rule" id="MF_00296"/>
    </source>
</evidence>
<keyword evidence="6" id="KW-1185">Reference proteome</keyword>
<comment type="similarity">
    <text evidence="2">Belongs to the AB hydrolase superfamily. MetX family.</text>
</comment>
<comment type="caution">
    <text evidence="5">The sequence shown here is derived from an EMBL/GenBank/DDBJ whole genome shotgun (WGS) entry which is preliminary data.</text>
</comment>
<gene>
    <name evidence="2" type="primary">metXA</name>
    <name evidence="5" type="ORF">M23134_04547</name>
</gene>
<keyword evidence="2" id="KW-0028">Amino-acid biosynthesis</keyword>
<feature type="binding site" evidence="2">
    <location>
        <position position="199"/>
    </location>
    <ligand>
        <name>substrate</name>
    </ligand>
</feature>
<keyword evidence="1 2" id="KW-0808">Transferase</keyword>
<feature type="binding site" evidence="2">
    <location>
        <position position="317"/>
    </location>
    <ligand>
        <name>substrate</name>
    </ligand>
</feature>
<dbReference type="PIRSF" id="PIRSF000443">
    <property type="entry name" value="Homoser_Ac_trans"/>
    <property type="match status" value="1"/>
</dbReference>
<feature type="active site" evidence="2 3">
    <location>
        <position position="316"/>
    </location>
</feature>
<dbReference type="Gene3D" id="3.40.50.1820">
    <property type="entry name" value="alpha/beta hydrolase"/>
    <property type="match status" value="1"/>
</dbReference>
<keyword evidence="2" id="KW-0486">Methionine biosynthesis</keyword>
<comment type="function">
    <text evidence="2">Transfers an acetyl group from acetyl-CoA to L-homoserine, forming acetyl-L-homoserine.</text>
</comment>
<keyword evidence="2" id="KW-0963">Cytoplasm</keyword>
<dbReference type="Proteomes" id="UP000004095">
    <property type="component" value="Unassembled WGS sequence"/>
</dbReference>
<comment type="subcellular location">
    <subcellularLocation>
        <location evidence="2">Cytoplasm</location>
    </subcellularLocation>
</comment>
<comment type="catalytic activity">
    <reaction evidence="2">
        <text>L-homoserine + acetyl-CoA = O-acetyl-L-homoserine + CoA</text>
        <dbReference type="Rhea" id="RHEA:13701"/>
        <dbReference type="ChEBI" id="CHEBI:57287"/>
        <dbReference type="ChEBI" id="CHEBI:57288"/>
        <dbReference type="ChEBI" id="CHEBI:57476"/>
        <dbReference type="ChEBI" id="CHEBI:57716"/>
        <dbReference type="EC" id="2.3.1.31"/>
    </reaction>
</comment>
<dbReference type="SUPFAM" id="SSF53474">
    <property type="entry name" value="alpha/beta-Hydrolases"/>
    <property type="match status" value="1"/>
</dbReference>
<dbReference type="EC" id="2.3.1.31" evidence="2"/>
<dbReference type="UniPathway" id="UPA00051">
    <property type="reaction ID" value="UER00074"/>
</dbReference>
<proteinExistence type="inferred from homology"/>
<dbReference type="GO" id="GO:0009086">
    <property type="term" value="P:methionine biosynthetic process"/>
    <property type="evidence" value="ECO:0007669"/>
    <property type="project" value="UniProtKB-UniRule"/>
</dbReference>
<sequence>MSTFAHQGVYSLESGESLHGFNIEYKTLGKLNSKRNNVVWVCHALTANAEADDWWEGLIGNGQAIDPAKHFIVCANMLGSCYGSTHALSINPDTQHPYYHNFPILTNRDIVGAMDLLRQHLSIEKIQVCIGGSMGGQQAIEWAIIQPDVIENLVLLATNARHSAWGIAFNESQRMAIENDHSWQQPTPTAGMAGLKVARSIALLSYRHYGVYKATQTDQDTSKLENFRATSYQEYQGKKLQKRFNAYAYWTLSKAMDSHNVGRGRGGEKAALTRIKARTVVIGVDTDVLFPVSEQKFLAAHIPQAQYYEIQSLYGHDGFLIETSKITDIIQQTNYLNNTLIYN</sequence>
<protein>
    <recommendedName>
        <fullName evidence="2">Homoserine O-acetyltransferase</fullName>
        <shortName evidence="2">HAT</shortName>
        <ecNumber evidence="2">2.3.1.31</ecNumber>
    </recommendedName>
    <alternativeName>
        <fullName evidence="2">Homoserine transacetylase</fullName>
        <shortName evidence="2">HTA</shortName>
    </alternativeName>
</protein>
<evidence type="ECO:0000313" key="5">
    <source>
        <dbReference type="EMBL" id="EAY24764.1"/>
    </source>
</evidence>
<reference evidence="5 6" key="1">
    <citation type="submission" date="2007-01" db="EMBL/GenBank/DDBJ databases">
        <authorList>
            <person name="Haygood M."/>
            <person name="Podell S."/>
            <person name="Anderson C."/>
            <person name="Hopkinson B."/>
            <person name="Roe K."/>
            <person name="Barbeau K."/>
            <person name="Gaasterland T."/>
            <person name="Ferriera S."/>
            <person name="Johnson J."/>
            <person name="Kravitz S."/>
            <person name="Beeson K."/>
            <person name="Sutton G."/>
            <person name="Rogers Y.-H."/>
            <person name="Friedman R."/>
            <person name="Frazier M."/>
            <person name="Venter J.C."/>
        </authorList>
    </citation>
    <scope>NUCLEOTIDE SEQUENCE [LARGE SCALE GENOMIC DNA]</scope>
    <source>
        <strain evidence="5 6">ATCC 23134</strain>
    </source>
</reference>
<dbReference type="GO" id="GO:0009092">
    <property type="term" value="P:homoserine metabolic process"/>
    <property type="evidence" value="ECO:0007669"/>
    <property type="project" value="TreeGrafter"/>
</dbReference>
<dbReference type="eggNOG" id="COG2021">
    <property type="taxonomic scope" value="Bacteria"/>
</dbReference>
<dbReference type="PANTHER" id="PTHR32268:SF11">
    <property type="entry name" value="HOMOSERINE O-ACETYLTRANSFERASE"/>
    <property type="match status" value="1"/>
</dbReference>
<dbReference type="InterPro" id="IPR008220">
    <property type="entry name" value="HAT_MetX-like"/>
</dbReference>
<keyword evidence="2 5" id="KW-0012">Acyltransferase</keyword>
<dbReference type="GO" id="GO:0005737">
    <property type="term" value="C:cytoplasm"/>
    <property type="evidence" value="ECO:0007669"/>
    <property type="project" value="UniProtKB-SubCell"/>
</dbReference>
<dbReference type="RefSeq" id="WP_002704094.1">
    <property type="nucleotide sequence ID" value="NZ_AAWS01000061.1"/>
</dbReference>
<dbReference type="InterPro" id="IPR000073">
    <property type="entry name" value="AB_hydrolase_1"/>
</dbReference>
<organism evidence="5 6">
    <name type="scientific">Microscilla marina ATCC 23134</name>
    <dbReference type="NCBI Taxonomy" id="313606"/>
    <lineage>
        <taxon>Bacteria</taxon>
        <taxon>Pseudomonadati</taxon>
        <taxon>Bacteroidota</taxon>
        <taxon>Cytophagia</taxon>
        <taxon>Cytophagales</taxon>
        <taxon>Microscillaceae</taxon>
        <taxon>Microscilla</taxon>
    </lineage>
</organism>
<name>A1ZXT5_MICM2</name>
<dbReference type="NCBIfam" id="TIGR01392">
    <property type="entry name" value="homoserO_Ac_trn"/>
    <property type="match status" value="1"/>
</dbReference>
<evidence type="ECO:0000313" key="6">
    <source>
        <dbReference type="Proteomes" id="UP000004095"/>
    </source>
</evidence>
<accession>A1ZXT5</accession>
<comment type="caution">
    <text evidence="2">Lacks conserved residue(s) required for the propagation of feature annotation.</text>
</comment>
<comment type="pathway">
    <text evidence="2">Amino-acid biosynthesis; L-methionine biosynthesis via de novo pathway; O-acetyl-L-homoserine from L-homoserine: step 1/1.</text>
</comment>
<dbReference type="OrthoDB" id="9800754at2"/>
<dbReference type="Pfam" id="PF00561">
    <property type="entry name" value="Abhydrolase_1"/>
    <property type="match status" value="1"/>
</dbReference>
<dbReference type="GO" id="GO:0004414">
    <property type="term" value="F:homoserine O-acetyltransferase activity"/>
    <property type="evidence" value="ECO:0007669"/>
    <property type="project" value="UniProtKB-UniRule"/>
</dbReference>